<dbReference type="EMBL" id="BGZK01000023">
    <property type="protein sequence ID" value="GBP06756.1"/>
    <property type="molecule type" value="Genomic_DNA"/>
</dbReference>
<sequence length="109" mass="12041">MRRQRVESAGRRGDADAGRGRRLRMGRESTPSAPARRRADTAVQMWSGSGSPVDTLLGYGARAQRDTHTAHRTPHTAECGRKRLELHHDRVIDHVAALSLYSRVCDVAG</sequence>
<comment type="caution">
    <text evidence="2">The sequence shown here is derived from an EMBL/GenBank/DDBJ whole genome shotgun (WGS) entry which is preliminary data.</text>
</comment>
<reference evidence="2 3" key="1">
    <citation type="journal article" date="2019" name="Commun. Biol.">
        <title>The bagworm genome reveals a unique fibroin gene that provides high tensile strength.</title>
        <authorList>
            <person name="Kono N."/>
            <person name="Nakamura H."/>
            <person name="Ohtoshi R."/>
            <person name="Tomita M."/>
            <person name="Numata K."/>
            <person name="Arakawa K."/>
        </authorList>
    </citation>
    <scope>NUCLEOTIDE SEQUENCE [LARGE SCALE GENOMIC DNA]</scope>
</reference>
<dbReference type="Proteomes" id="UP000299102">
    <property type="component" value="Unassembled WGS sequence"/>
</dbReference>
<feature type="compositionally biased region" description="Basic and acidic residues" evidence="1">
    <location>
        <begin position="1"/>
        <end position="19"/>
    </location>
</feature>
<gene>
    <name evidence="2" type="ORF">EVAR_92693_1</name>
</gene>
<evidence type="ECO:0000313" key="3">
    <source>
        <dbReference type="Proteomes" id="UP000299102"/>
    </source>
</evidence>
<evidence type="ECO:0000313" key="2">
    <source>
        <dbReference type="EMBL" id="GBP06756.1"/>
    </source>
</evidence>
<name>A0A4C1SXS4_EUMVA</name>
<keyword evidence="3" id="KW-1185">Reference proteome</keyword>
<organism evidence="2 3">
    <name type="scientific">Eumeta variegata</name>
    <name type="common">Bagworm moth</name>
    <name type="synonym">Eumeta japonica</name>
    <dbReference type="NCBI Taxonomy" id="151549"/>
    <lineage>
        <taxon>Eukaryota</taxon>
        <taxon>Metazoa</taxon>
        <taxon>Ecdysozoa</taxon>
        <taxon>Arthropoda</taxon>
        <taxon>Hexapoda</taxon>
        <taxon>Insecta</taxon>
        <taxon>Pterygota</taxon>
        <taxon>Neoptera</taxon>
        <taxon>Endopterygota</taxon>
        <taxon>Lepidoptera</taxon>
        <taxon>Glossata</taxon>
        <taxon>Ditrysia</taxon>
        <taxon>Tineoidea</taxon>
        <taxon>Psychidae</taxon>
        <taxon>Oiketicinae</taxon>
        <taxon>Eumeta</taxon>
    </lineage>
</organism>
<feature type="region of interest" description="Disordered" evidence="1">
    <location>
        <begin position="1"/>
        <end position="49"/>
    </location>
</feature>
<evidence type="ECO:0000256" key="1">
    <source>
        <dbReference type="SAM" id="MobiDB-lite"/>
    </source>
</evidence>
<dbReference type="AlphaFoldDB" id="A0A4C1SXS4"/>
<accession>A0A4C1SXS4</accession>
<protein>
    <submittedName>
        <fullName evidence="2">Uncharacterized protein</fullName>
    </submittedName>
</protein>
<proteinExistence type="predicted"/>